<keyword evidence="6" id="KW-1185">Reference proteome</keyword>
<dbReference type="InterPro" id="IPR050570">
    <property type="entry name" value="Cell_wall_metabolism_enzyme"/>
</dbReference>
<organism evidence="5 6">
    <name type="scientific">Nitrogeniibacter mangrovi</name>
    <dbReference type="NCBI Taxonomy" id="2016596"/>
    <lineage>
        <taxon>Bacteria</taxon>
        <taxon>Pseudomonadati</taxon>
        <taxon>Pseudomonadota</taxon>
        <taxon>Betaproteobacteria</taxon>
        <taxon>Rhodocyclales</taxon>
        <taxon>Zoogloeaceae</taxon>
        <taxon>Nitrogeniibacter</taxon>
    </lineage>
</organism>
<feature type="signal peptide" evidence="3">
    <location>
        <begin position="1"/>
        <end position="20"/>
    </location>
</feature>
<evidence type="ECO:0000256" key="2">
    <source>
        <dbReference type="SAM" id="MobiDB-lite"/>
    </source>
</evidence>
<evidence type="ECO:0000313" key="5">
    <source>
        <dbReference type="EMBL" id="QID18491.1"/>
    </source>
</evidence>
<dbReference type="GO" id="GO:0004222">
    <property type="term" value="F:metalloendopeptidase activity"/>
    <property type="evidence" value="ECO:0007669"/>
    <property type="project" value="TreeGrafter"/>
</dbReference>
<dbReference type="InterPro" id="IPR011055">
    <property type="entry name" value="Dup_hybrid_motif"/>
</dbReference>
<dbReference type="EMBL" id="CP048836">
    <property type="protein sequence ID" value="QID18491.1"/>
    <property type="molecule type" value="Genomic_DNA"/>
</dbReference>
<sequence length="400" mass="43679">MALVLAILLAGAASGAPLLAQDRAARSRADLGEVRSRLQDAQAAAQDTEKTRAEADKALKSAEQAVSRVLRKLRTLRREQQQVRKALDAVQAQQVQTRQRIDEGRAALGEWLRRYYEHGGEAGVGHLLSARDPNQLARDAYYLERIGREKQAIVGRLREAEAAFAAQASTIKERQTKLASLEREQTTQAAELKRERTRRAKILADLSATLAAQRAEIGELKKDETRLIALIKRLETAPAPRPPVPRERAAEPEGGSTGHAADASVRGRPFAQLRGALRAPVEGTFVGRFGTDRAAGGATWKGVFIRSRAGEDVRAVADGVVVYSDWLRGFGNLVIVDHGDDYLTVYGNNEALFKSTGERVLAGDIIASVGDSGGNPESGLYFEIRHKGRPVDPMDWINRD</sequence>
<name>A0A6C1B475_9RHOO</name>
<dbReference type="SUPFAM" id="SSF51261">
    <property type="entry name" value="Duplicated hybrid motif"/>
    <property type="match status" value="1"/>
</dbReference>
<feature type="region of interest" description="Disordered" evidence="2">
    <location>
        <begin position="238"/>
        <end position="264"/>
    </location>
</feature>
<evidence type="ECO:0000313" key="6">
    <source>
        <dbReference type="Proteomes" id="UP000501991"/>
    </source>
</evidence>
<keyword evidence="3" id="KW-0732">Signal</keyword>
<dbReference type="PANTHER" id="PTHR21666">
    <property type="entry name" value="PEPTIDASE-RELATED"/>
    <property type="match status" value="1"/>
</dbReference>
<evidence type="ECO:0000256" key="1">
    <source>
        <dbReference type="SAM" id="Coils"/>
    </source>
</evidence>
<feature type="domain" description="M23ase beta-sheet core" evidence="4">
    <location>
        <begin position="299"/>
        <end position="393"/>
    </location>
</feature>
<dbReference type="Gene3D" id="6.10.250.3150">
    <property type="match status" value="1"/>
</dbReference>
<dbReference type="KEGG" id="azq:G3580_13135"/>
<dbReference type="CDD" id="cd12797">
    <property type="entry name" value="M23_peptidase"/>
    <property type="match status" value="1"/>
</dbReference>
<dbReference type="Gene3D" id="2.70.70.10">
    <property type="entry name" value="Glucose Permease (Domain IIA)"/>
    <property type="match status" value="1"/>
</dbReference>
<protein>
    <submittedName>
        <fullName evidence="5">Peptidoglycan DD-metalloendopeptidase family protein</fullName>
    </submittedName>
</protein>
<evidence type="ECO:0000256" key="3">
    <source>
        <dbReference type="SAM" id="SignalP"/>
    </source>
</evidence>
<dbReference type="InterPro" id="IPR016047">
    <property type="entry name" value="M23ase_b-sheet_dom"/>
</dbReference>
<evidence type="ECO:0000259" key="4">
    <source>
        <dbReference type="Pfam" id="PF01551"/>
    </source>
</evidence>
<dbReference type="RefSeq" id="WP_173766194.1">
    <property type="nucleotide sequence ID" value="NZ_CP048836.1"/>
</dbReference>
<dbReference type="FunFam" id="2.70.70.10:FF:000003">
    <property type="entry name" value="Murein hydrolase activator EnvC"/>
    <property type="match status" value="1"/>
</dbReference>
<reference evidence="5 6" key="1">
    <citation type="submission" date="2020-02" db="EMBL/GenBank/DDBJ databases">
        <title>Nitrogenibacter mangrovi gen. nov., sp. nov. isolated from mangrove sediment, a denitrifying betaproteobacterium.</title>
        <authorList>
            <person name="Liao H."/>
            <person name="Tian Y."/>
        </authorList>
    </citation>
    <scope>NUCLEOTIDE SEQUENCE [LARGE SCALE GENOMIC DNA]</scope>
    <source>
        <strain evidence="5 6">M9-3-2</strain>
    </source>
</reference>
<keyword evidence="1" id="KW-0175">Coiled coil</keyword>
<feature type="chain" id="PRO_5025651402" evidence="3">
    <location>
        <begin position="21"/>
        <end position="400"/>
    </location>
</feature>
<accession>A0A6C1B475</accession>
<proteinExistence type="predicted"/>
<dbReference type="Proteomes" id="UP000501991">
    <property type="component" value="Chromosome"/>
</dbReference>
<feature type="coiled-coil region" evidence="1">
    <location>
        <begin position="31"/>
        <end position="96"/>
    </location>
</feature>
<dbReference type="AlphaFoldDB" id="A0A6C1B475"/>
<gene>
    <name evidence="5" type="ORF">G3580_13135</name>
</gene>
<dbReference type="PANTHER" id="PTHR21666:SF270">
    <property type="entry name" value="MUREIN HYDROLASE ACTIVATOR ENVC"/>
    <property type="match status" value="1"/>
</dbReference>
<dbReference type="Pfam" id="PF01551">
    <property type="entry name" value="Peptidase_M23"/>
    <property type="match status" value="1"/>
</dbReference>